<gene>
    <name evidence="1" type="ORF">DSO57_1013821</name>
</gene>
<accession>A0ACC2TSZ6</accession>
<name>A0ACC2TSZ6_9FUNG</name>
<evidence type="ECO:0000313" key="2">
    <source>
        <dbReference type="Proteomes" id="UP001165960"/>
    </source>
</evidence>
<reference evidence="1" key="1">
    <citation type="submission" date="2022-04" db="EMBL/GenBank/DDBJ databases">
        <title>Genome of the entomopathogenic fungus Entomophthora muscae.</title>
        <authorList>
            <person name="Elya C."/>
            <person name="Lovett B.R."/>
            <person name="Lee E."/>
            <person name="Macias A.M."/>
            <person name="Hajek A.E."/>
            <person name="De Bivort B.L."/>
            <person name="Kasson M.T."/>
            <person name="De Fine Licht H.H."/>
            <person name="Stajich J.E."/>
        </authorList>
    </citation>
    <scope>NUCLEOTIDE SEQUENCE</scope>
    <source>
        <strain evidence="1">Berkeley</strain>
    </source>
</reference>
<proteinExistence type="predicted"/>
<comment type="caution">
    <text evidence="1">The sequence shown here is derived from an EMBL/GenBank/DDBJ whole genome shotgun (WGS) entry which is preliminary data.</text>
</comment>
<keyword evidence="2" id="KW-1185">Reference proteome</keyword>
<protein>
    <submittedName>
        <fullName evidence="1">Uncharacterized protein</fullName>
    </submittedName>
</protein>
<sequence>MSEIPEMKVTQKEMKDARIPLQWRDYCAHLLIPLNKCRYDNYYLPWHCKVERHEYEKCQYDDFQRRKRVFEKRKRAEERARIEAAQNATK</sequence>
<evidence type="ECO:0000313" key="1">
    <source>
        <dbReference type="EMBL" id="KAJ9077749.1"/>
    </source>
</evidence>
<dbReference type="EMBL" id="QTSX02002181">
    <property type="protein sequence ID" value="KAJ9077749.1"/>
    <property type="molecule type" value="Genomic_DNA"/>
</dbReference>
<organism evidence="1 2">
    <name type="scientific">Entomophthora muscae</name>
    <dbReference type="NCBI Taxonomy" id="34485"/>
    <lineage>
        <taxon>Eukaryota</taxon>
        <taxon>Fungi</taxon>
        <taxon>Fungi incertae sedis</taxon>
        <taxon>Zoopagomycota</taxon>
        <taxon>Entomophthoromycotina</taxon>
        <taxon>Entomophthoromycetes</taxon>
        <taxon>Entomophthorales</taxon>
        <taxon>Entomophthoraceae</taxon>
        <taxon>Entomophthora</taxon>
    </lineage>
</organism>
<dbReference type="Proteomes" id="UP001165960">
    <property type="component" value="Unassembled WGS sequence"/>
</dbReference>